<accession>A0ABW4F4Z1</accession>
<evidence type="ECO:0000313" key="2">
    <source>
        <dbReference type="Proteomes" id="UP001597114"/>
    </source>
</evidence>
<reference evidence="2" key="1">
    <citation type="journal article" date="2019" name="Int. J. Syst. Evol. Microbiol.">
        <title>The Global Catalogue of Microorganisms (GCM) 10K type strain sequencing project: providing services to taxonomists for standard genome sequencing and annotation.</title>
        <authorList>
            <consortium name="The Broad Institute Genomics Platform"/>
            <consortium name="The Broad Institute Genome Sequencing Center for Infectious Disease"/>
            <person name="Wu L."/>
            <person name="Ma J."/>
        </authorList>
    </citation>
    <scope>NUCLEOTIDE SEQUENCE [LARGE SCALE GENOMIC DNA]</scope>
    <source>
        <strain evidence="2">CCM 7043</strain>
    </source>
</reference>
<keyword evidence="2" id="KW-1185">Reference proteome</keyword>
<comment type="caution">
    <text evidence="1">The sequence shown here is derived from an EMBL/GenBank/DDBJ whole genome shotgun (WGS) entry which is preliminary data.</text>
</comment>
<name>A0ABW4F4Z1_9PSEU</name>
<sequence length="139" mass="15923">MTRTVAFLRDQPTDHLLHAVEAFPHLERYGLLSSFASTRHGEAVSAVHALIDVWFASADGDSDRLIHTYDRCLGVARWAFAPDNWQDREQFLRLLLRQATADRHNLPDALLDRMAMWYAELIQIGELPEDVAGRLQIWA</sequence>
<organism evidence="1 2">
    <name type="scientific">Pseudonocardia yunnanensis</name>
    <dbReference type="NCBI Taxonomy" id="58107"/>
    <lineage>
        <taxon>Bacteria</taxon>
        <taxon>Bacillati</taxon>
        <taxon>Actinomycetota</taxon>
        <taxon>Actinomycetes</taxon>
        <taxon>Pseudonocardiales</taxon>
        <taxon>Pseudonocardiaceae</taxon>
        <taxon>Pseudonocardia</taxon>
    </lineage>
</organism>
<dbReference type="EMBL" id="JBHUCO010000038">
    <property type="protein sequence ID" value="MFD1521770.1"/>
    <property type="molecule type" value="Genomic_DNA"/>
</dbReference>
<dbReference type="Proteomes" id="UP001597114">
    <property type="component" value="Unassembled WGS sequence"/>
</dbReference>
<protein>
    <submittedName>
        <fullName evidence="1">Uncharacterized protein</fullName>
    </submittedName>
</protein>
<dbReference type="RefSeq" id="WP_344722270.1">
    <property type="nucleotide sequence ID" value="NZ_BAAAUS010000011.1"/>
</dbReference>
<evidence type="ECO:0000313" key="1">
    <source>
        <dbReference type="EMBL" id="MFD1521770.1"/>
    </source>
</evidence>
<gene>
    <name evidence="1" type="ORF">ACFSJD_30035</name>
</gene>
<proteinExistence type="predicted"/>